<evidence type="ECO:0000313" key="12">
    <source>
        <dbReference type="Proteomes" id="UP000008141"/>
    </source>
</evidence>
<dbReference type="Proteomes" id="UP000008141">
    <property type="component" value="Unassembled WGS sequence"/>
</dbReference>
<accession>E1Z9Y1</accession>
<dbReference type="GeneID" id="17356774"/>
<dbReference type="PROSITE" id="PS00039">
    <property type="entry name" value="DEAD_ATP_HELICASE"/>
    <property type="match status" value="1"/>
</dbReference>
<keyword evidence="4 7" id="KW-0347">Helicase</keyword>
<dbReference type="eggNOG" id="KOG0339">
    <property type="taxonomic scope" value="Eukaryota"/>
</dbReference>
<dbReference type="InterPro" id="IPR011545">
    <property type="entry name" value="DEAD/DEAH_box_helicase_dom"/>
</dbReference>
<evidence type="ECO:0000259" key="9">
    <source>
        <dbReference type="PROSITE" id="PS51194"/>
    </source>
</evidence>
<dbReference type="PANTHER" id="PTHR47958">
    <property type="entry name" value="ATP-DEPENDENT RNA HELICASE DBP3"/>
    <property type="match status" value="1"/>
</dbReference>
<gene>
    <name evidence="11" type="ORF">CHLNCDRAFT_6836</name>
</gene>
<dbReference type="FunFam" id="3.40.50.300:FF:000079">
    <property type="entry name" value="probable ATP-dependent RNA helicase DDX17"/>
    <property type="match status" value="1"/>
</dbReference>
<proteinExistence type="inferred from homology"/>
<dbReference type="OrthoDB" id="196131at2759"/>
<evidence type="ECO:0000256" key="2">
    <source>
        <dbReference type="ARBA" id="ARBA00022741"/>
    </source>
</evidence>
<comment type="similarity">
    <text evidence="7">Belongs to the DEAD box helicase family.</text>
</comment>
<evidence type="ECO:0000256" key="3">
    <source>
        <dbReference type="ARBA" id="ARBA00022801"/>
    </source>
</evidence>
<feature type="domain" description="Helicase C-terminal" evidence="9">
    <location>
        <begin position="298"/>
        <end position="443"/>
    </location>
</feature>
<evidence type="ECO:0000259" key="10">
    <source>
        <dbReference type="PROSITE" id="PS51195"/>
    </source>
</evidence>
<organism evidence="12">
    <name type="scientific">Chlorella variabilis</name>
    <name type="common">Green alga</name>
    <dbReference type="NCBI Taxonomy" id="554065"/>
    <lineage>
        <taxon>Eukaryota</taxon>
        <taxon>Viridiplantae</taxon>
        <taxon>Chlorophyta</taxon>
        <taxon>core chlorophytes</taxon>
        <taxon>Trebouxiophyceae</taxon>
        <taxon>Chlorellales</taxon>
        <taxon>Chlorellaceae</taxon>
        <taxon>Chlorella clade</taxon>
        <taxon>Chlorella</taxon>
    </lineage>
</organism>
<dbReference type="EMBL" id="GL433839">
    <property type="protein sequence ID" value="EFN57854.1"/>
    <property type="molecule type" value="Genomic_DNA"/>
</dbReference>
<dbReference type="KEGG" id="cvr:CHLNCDRAFT_6836"/>
<dbReference type="SMART" id="SM00490">
    <property type="entry name" value="HELICc"/>
    <property type="match status" value="1"/>
</dbReference>
<keyword evidence="2 7" id="KW-0547">Nucleotide-binding</keyword>
<dbReference type="InterPro" id="IPR001650">
    <property type="entry name" value="Helicase_C-like"/>
</dbReference>
<evidence type="ECO:0000256" key="4">
    <source>
        <dbReference type="ARBA" id="ARBA00022806"/>
    </source>
</evidence>
<dbReference type="InterPro" id="IPR014014">
    <property type="entry name" value="RNA_helicase_DEAD_Q_motif"/>
</dbReference>
<evidence type="ECO:0000256" key="1">
    <source>
        <dbReference type="ARBA" id="ARBA00012552"/>
    </source>
</evidence>
<dbReference type="RefSeq" id="XP_005849956.1">
    <property type="nucleotide sequence ID" value="XM_005849894.1"/>
</dbReference>
<evidence type="ECO:0000313" key="11">
    <source>
        <dbReference type="EMBL" id="EFN57854.1"/>
    </source>
</evidence>
<dbReference type="FunCoup" id="E1Z9Y1">
    <property type="interactions" value="1817"/>
</dbReference>
<dbReference type="STRING" id="554065.E1Z9Y1"/>
<feature type="short sequence motif" description="Q motif" evidence="6">
    <location>
        <begin position="63"/>
        <end position="91"/>
    </location>
</feature>
<dbReference type="GO" id="GO:0016787">
    <property type="term" value="F:hydrolase activity"/>
    <property type="evidence" value="ECO:0007669"/>
    <property type="project" value="UniProtKB-KW"/>
</dbReference>
<dbReference type="InterPro" id="IPR027417">
    <property type="entry name" value="P-loop_NTPase"/>
</dbReference>
<evidence type="ECO:0000256" key="7">
    <source>
        <dbReference type="RuleBase" id="RU000492"/>
    </source>
</evidence>
<dbReference type="InterPro" id="IPR000629">
    <property type="entry name" value="RNA-helicase_DEAD-box_CS"/>
</dbReference>
<dbReference type="SUPFAM" id="SSF52540">
    <property type="entry name" value="P-loop containing nucleoside triphosphate hydrolases"/>
    <property type="match status" value="2"/>
</dbReference>
<dbReference type="OMA" id="HIEACAP"/>
<keyword evidence="3 7" id="KW-0378">Hydrolase</keyword>
<dbReference type="GO" id="GO:0003676">
    <property type="term" value="F:nucleic acid binding"/>
    <property type="evidence" value="ECO:0007669"/>
    <property type="project" value="InterPro"/>
</dbReference>
<protein>
    <recommendedName>
        <fullName evidence="1">RNA helicase</fullName>
        <ecNumber evidence="1">3.6.4.13</ecNumber>
    </recommendedName>
</protein>
<dbReference type="SMART" id="SM00487">
    <property type="entry name" value="DEXDc"/>
    <property type="match status" value="1"/>
</dbReference>
<name>E1Z9Y1_CHLVA</name>
<dbReference type="InParanoid" id="E1Z9Y1"/>
<dbReference type="EC" id="3.6.4.13" evidence="1"/>
<keyword evidence="5 7" id="KW-0067">ATP-binding</keyword>
<feature type="domain" description="DEAD-box RNA helicase Q" evidence="10">
    <location>
        <begin position="63"/>
        <end position="91"/>
    </location>
</feature>
<evidence type="ECO:0000259" key="8">
    <source>
        <dbReference type="PROSITE" id="PS51192"/>
    </source>
</evidence>
<dbReference type="InterPro" id="IPR014001">
    <property type="entry name" value="Helicase_ATP-bd"/>
</dbReference>
<dbReference type="GO" id="GO:0003724">
    <property type="term" value="F:RNA helicase activity"/>
    <property type="evidence" value="ECO:0007669"/>
    <property type="project" value="UniProtKB-EC"/>
</dbReference>
<dbReference type="PROSITE" id="PS51195">
    <property type="entry name" value="Q_MOTIF"/>
    <property type="match status" value="1"/>
</dbReference>
<sequence>AGVKKDVEALAALEHDGIAYSEFNKDFYEEAPDIAALTHAQVAEYRRQLGMRVSGFDAPRPIQTFKQCGFDGPLMAAITKAGYQKPTAIQAQALPAALCGRDVLGIAKTGSGKTAAFVLPMIVHIMDQPELQKGEGPIGVIVAPTRELAEQIHKETRRFSKAYNLGVAAAFGGLSKHQQFKDLKAGCEVAVCTPGRMIDLIRMKACNMKRATYLVFDEADRMFDMGFEPQVRSIMGQIRPDRQTLLFSATMPRKVERLAGDALTSPVRITVGEVGGANEDIKQVVEVVHDLGSKQKWLLDRLQRFIDDGDVLVFANQKARVDELAAALQAAGAKVAAIHGDMDQHTRMHTLADFKAGAYHALVATDVAARGLDIKSIKTVVNYDAAKDIDTHVHRIGRTGRAGDKDGVAYTLLLPHETRIAGDLVQNLATAGQEVPAMLHELAARDPRFRKGTARGKGGRG</sequence>
<dbReference type="PROSITE" id="PS51192">
    <property type="entry name" value="HELICASE_ATP_BIND_1"/>
    <property type="match status" value="1"/>
</dbReference>
<dbReference type="Pfam" id="PF00270">
    <property type="entry name" value="DEAD"/>
    <property type="match status" value="1"/>
</dbReference>
<keyword evidence="12" id="KW-1185">Reference proteome</keyword>
<evidence type="ECO:0000256" key="5">
    <source>
        <dbReference type="ARBA" id="ARBA00022840"/>
    </source>
</evidence>
<dbReference type="PROSITE" id="PS51194">
    <property type="entry name" value="HELICASE_CTER"/>
    <property type="match status" value="1"/>
</dbReference>
<evidence type="ECO:0000256" key="6">
    <source>
        <dbReference type="PROSITE-ProRule" id="PRU00552"/>
    </source>
</evidence>
<feature type="non-terminal residue" evidence="11">
    <location>
        <position position="461"/>
    </location>
</feature>
<dbReference type="GO" id="GO:0005524">
    <property type="term" value="F:ATP binding"/>
    <property type="evidence" value="ECO:0007669"/>
    <property type="project" value="UniProtKB-KW"/>
</dbReference>
<feature type="domain" description="Helicase ATP-binding" evidence="8">
    <location>
        <begin position="94"/>
        <end position="269"/>
    </location>
</feature>
<reference evidence="11 12" key="1">
    <citation type="journal article" date="2010" name="Plant Cell">
        <title>The Chlorella variabilis NC64A genome reveals adaptation to photosymbiosis, coevolution with viruses, and cryptic sex.</title>
        <authorList>
            <person name="Blanc G."/>
            <person name="Duncan G."/>
            <person name="Agarkova I."/>
            <person name="Borodovsky M."/>
            <person name="Gurnon J."/>
            <person name="Kuo A."/>
            <person name="Lindquist E."/>
            <person name="Lucas S."/>
            <person name="Pangilinan J."/>
            <person name="Polle J."/>
            <person name="Salamov A."/>
            <person name="Terry A."/>
            <person name="Yamada T."/>
            <person name="Dunigan D.D."/>
            <person name="Grigoriev I.V."/>
            <person name="Claverie J.M."/>
            <person name="Van Etten J.L."/>
        </authorList>
    </citation>
    <scope>NUCLEOTIDE SEQUENCE [LARGE SCALE GENOMIC DNA]</scope>
    <source>
        <strain evidence="11 12">NC64A</strain>
    </source>
</reference>
<dbReference type="AlphaFoldDB" id="E1Z9Y1"/>
<dbReference type="Gene3D" id="3.40.50.300">
    <property type="entry name" value="P-loop containing nucleotide triphosphate hydrolases"/>
    <property type="match status" value="2"/>
</dbReference>
<feature type="non-terminal residue" evidence="11">
    <location>
        <position position="1"/>
    </location>
</feature>
<dbReference type="Pfam" id="PF00271">
    <property type="entry name" value="Helicase_C"/>
    <property type="match status" value="1"/>
</dbReference>
<dbReference type="CDD" id="cd18787">
    <property type="entry name" value="SF2_C_DEAD"/>
    <property type="match status" value="1"/>
</dbReference>